<dbReference type="AlphaFoldDB" id="A0A9J6F2X4"/>
<organism evidence="2 3">
    <name type="scientific">Rhipicephalus microplus</name>
    <name type="common">Cattle tick</name>
    <name type="synonym">Boophilus microplus</name>
    <dbReference type="NCBI Taxonomy" id="6941"/>
    <lineage>
        <taxon>Eukaryota</taxon>
        <taxon>Metazoa</taxon>
        <taxon>Ecdysozoa</taxon>
        <taxon>Arthropoda</taxon>
        <taxon>Chelicerata</taxon>
        <taxon>Arachnida</taxon>
        <taxon>Acari</taxon>
        <taxon>Parasitiformes</taxon>
        <taxon>Ixodida</taxon>
        <taxon>Ixodoidea</taxon>
        <taxon>Ixodidae</taxon>
        <taxon>Rhipicephalinae</taxon>
        <taxon>Rhipicephalus</taxon>
        <taxon>Boophilus</taxon>
    </lineage>
</organism>
<protein>
    <submittedName>
        <fullName evidence="2">Uncharacterized protein</fullName>
    </submittedName>
</protein>
<name>A0A9J6F2X4_RHIMP</name>
<evidence type="ECO:0000313" key="2">
    <source>
        <dbReference type="EMBL" id="KAH8040873.1"/>
    </source>
</evidence>
<evidence type="ECO:0000313" key="3">
    <source>
        <dbReference type="Proteomes" id="UP000821866"/>
    </source>
</evidence>
<feature type="region of interest" description="Disordered" evidence="1">
    <location>
        <begin position="65"/>
        <end position="87"/>
    </location>
</feature>
<feature type="region of interest" description="Disordered" evidence="1">
    <location>
        <begin position="1"/>
        <end position="33"/>
    </location>
</feature>
<dbReference type="VEuPathDB" id="VectorBase:LOC119178576"/>
<gene>
    <name evidence="2" type="ORF">HPB51_013043</name>
</gene>
<sequence>MSSSKKDSIVNPTLTKGPGSMGETLPDTRTESEEKCNVNIYTISQPCSSGRSSPTNMSFRMRNLQPDSVSTNHVRPPSSEESLESNRSATSWIAINFGC</sequence>
<accession>A0A9J6F2X4</accession>
<reference evidence="2" key="2">
    <citation type="submission" date="2021-09" db="EMBL/GenBank/DDBJ databases">
        <authorList>
            <person name="Jia N."/>
            <person name="Wang J."/>
            <person name="Shi W."/>
            <person name="Du L."/>
            <person name="Sun Y."/>
            <person name="Zhan W."/>
            <person name="Jiang J."/>
            <person name="Wang Q."/>
            <person name="Zhang B."/>
            <person name="Ji P."/>
            <person name="Sakyi L.B."/>
            <person name="Cui X."/>
            <person name="Yuan T."/>
            <person name="Jiang B."/>
            <person name="Yang W."/>
            <person name="Lam T.T.-Y."/>
            <person name="Chang Q."/>
            <person name="Ding S."/>
            <person name="Wang X."/>
            <person name="Zhu J."/>
            <person name="Ruan X."/>
            <person name="Zhao L."/>
            <person name="Wei J."/>
            <person name="Que T."/>
            <person name="Du C."/>
            <person name="Cheng J."/>
            <person name="Dai P."/>
            <person name="Han X."/>
            <person name="Huang E."/>
            <person name="Gao Y."/>
            <person name="Liu J."/>
            <person name="Shao H."/>
            <person name="Ye R."/>
            <person name="Li L."/>
            <person name="Wei W."/>
            <person name="Wang X."/>
            <person name="Wang C."/>
            <person name="Huo Q."/>
            <person name="Li W."/>
            <person name="Guo W."/>
            <person name="Chen H."/>
            <person name="Chen S."/>
            <person name="Zhou L."/>
            <person name="Zhou L."/>
            <person name="Ni X."/>
            <person name="Tian J."/>
            <person name="Zhou Y."/>
            <person name="Sheng Y."/>
            <person name="Liu T."/>
            <person name="Pan Y."/>
            <person name="Xia L."/>
            <person name="Li J."/>
            <person name="Zhao F."/>
            <person name="Cao W."/>
        </authorList>
    </citation>
    <scope>NUCLEOTIDE SEQUENCE</scope>
    <source>
        <strain evidence="2">Rmic-2018</strain>
        <tissue evidence="2">Larvae</tissue>
    </source>
</reference>
<dbReference type="EMBL" id="JABSTU010000001">
    <property type="protein sequence ID" value="KAH8040873.1"/>
    <property type="molecule type" value="Genomic_DNA"/>
</dbReference>
<keyword evidence="3" id="KW-1185">Reference proteome</keyword>
<dbReference type="Proteomes" id="UP000821866">
    <property type="component" value="Chromosome 1"/>
</dbReference>
<proteinExistence type="predicted"/>
<reference evidence="2" key="1">
    <citation type="journal article" date="2020" name="Cell">
        <title>Large-Scale Comparative Analyses of Tick Genomes Elucidate Their Genetic Diversity and Vector Capacities.</title>
        <authorList>
            <consortium name="Tick Genome and Microbiome Consortium (TIGMIC)"/>
            <person name="Jia N."/>
            <person name="Wang J."/>
            <person name="Shi W."/>
            <person name="Du L."/>
            <person name="Sun Y."/>
            <person name="Zhan W."/>
            <person name="Jiang J.F."/>
            <person name="Wang Q."/>
            <person name="Zhang B."/>
            <person name="Ji P."/>
            <person name="Bell-Sakyi L."/>
            <person name="Cui X.M."/>
            <person name="Yuan T.T."/>
            <person name="Jiang B.G."/>
            <person name="Yang W.F."/>
            <person name="Lam T.T."/>
            <person name="Chang Q.C."/>
            <person name="Ding S.J."/>
            <person name="Wang X.J."/>
            <person name="Zhu J.G."/>
            <person name="Ruan X.D."/>
            <person name="Zhao L."/>
            <person name="Wei J.T."/>
            <person name="Ye R.Z."/>
            <person name="Que T.C."/>
            <person name="Du C.H."/>
            <person name="Zhou Y.H."/>
            <person name="Cheng J.X."/>
            <person name="Dai P.F."/>
            <person name="Guo W.B."/>
            <person name="Han X.H."/>
            <person name="Huang E.J."/>
            <person name="Li L.F."/>
            <person name="Wei W."/>
            <person name="Gao Y.C."/>
            <person name="Liu J.Z."/>
            <person name="Shao H.Z."/>
            <person name="Wang X."/>
            <person name="Wang C.C."/>
            <person name="Yang T.C."/>
            <person name="Huo Q.B."/>
            <person name="Li W."/>
            <person name="Chen H.Y."/>
            <person name="Chen S.E."/>
            <person name="Zhou L.G."/>
            <person name="Ni X.B."/>
            <person name="Tian J.H."/>
            <person name="Sheng Y."/>
            <person name="Liu T."/>
            <person name="Pan Y.S."/>
            <person name="Xia L.Y."/>
            <person name="Li J."/>
            <person name="Zhao F."/>
            <person name="Cao W.C."/>
        </authorList>
    </citation>
    <scope>NUCLEOTIDE SEQUENCE</scope>
    <source>
        <strain evidence="2">Rmic-2018</strain>
    </source>
</reference>
<evidence type="ECO:0000256" key="1">
    <source>
        <dbReference type="SAM" id="MobiDB-lite"/>
    </source>
</evidence>
<comment type="caution">
    <text evidence="2">The sequence shown here is derived from an EMBL/GenBank/DDBJ whole genome shotgun (WGS) entry which is preliminary data.</text>
</comment>